<comment type="caution">
    <text evidence="3">The sequence shown here is derived from an EMBL/GenBank/DDBJ whole genome shotgun (WGS) entry which is preliminary data.</text>
</comment>
<feature type="region of interest" description="Disordered" evidence="2">
    <location>
        <begin position="283"/>
        <end position="327"/>
    </location>
</feature>
<evidence type="ECO:0000256" key="1">
    <source>
        <dbReference type="SAM" id="Coils"/>
    </source>
</evidence>
<reference evidence="3 4" key="1">
    <citation type="submission" date="2024-09" db="EMBL/GenBank/DDBJ databases">
        <title>A chromosome-level genome assembly of Gray's grenadier anchovy, Coilia grayii.</title>
        <authorList>
            <person name="Fu Z."/>
        </authorList>
    </citation>
    <scope>NUCLEOTIDE SEQUENCE [LARGE SCALE GENOMIC DNA]</scope>
    <source>
        <strain evidence="3">G4</strain>
        <tissue evidence="3">Muscle</tissue>
    </source>
</reference>
<evidence type="ECO:0000313" key="3">
    <source>
        <dbReference type="EMBL" id="KAL2093790.1"/>
    </source>
</evidence>
<keyword evidence="1" id="KW-0175">Coiled coil</keyword>
<evidence type="ECO:0000313" key="4">
    <source>
        <dbReference type="Proteomes" id="UP001591681"/>
    </source>
</evidence>
<dbReference type="AlphaFoldDB" id="A0ABD1K3T7"/>
<feature type="coiled-coil region" evidence="1">
    <location>
        <begin position="28"/>
        <end position="116"/>
    </location>
</feature>
<proteinExistence type="predicted"/>
<keyword evidence="4" id="KW-1185">Reference proteome</keyword>
<dbReference type="EMBL" id="JBHFQA010000009">
    <property type="protein sequence ID" value="KAL2093790.1"/>
    <property type="molecule type" value="Genomic_DNA"/>
</dbReference>
<gene>
    <name evidence="3" type="ORF">ACEWY4_011102</name>
</gene>
<name>A0ABD1K3T7_9TELE</name>
<accession>A0ABD1K3T7</accession>
<protein>
    <submittedName>
        <fullName evidence="3">Uncharacterized protein</fullName>
    </submittedName>
</protein>
<organism evidence="3 4">
    <name type="scientific">Coilia grayii</name>
    <name type="common">Gray's grenadier anchovy</name>
    <dbReference type="NCBI Taxonomy" id="363190"/>
    <lineage>
        <taxon>Eukaryota</taxon>
        <taxon>Metazoa</taxon>
        <taxon>Chordata</taxon>
        <taxon>Craniata</taxon>
        <taxon>Vertebrata</taxon>
        <taxon>Euteleostomi</taxon>
        <taxon>Actinopterygii</taxon>
        <taxon>Neopterygii</taxon>
        <taxon>Teleostei</taxon>
        <taxon>Clupei</taxon>
        <taxon>Clupeiformes</taxon>
        <taxon>Clupeoidei</taxon>
        <taxon>Engraulidae</taxon>
        <taxon>Coilinae</taxon>
        <taxon>Coilia</taxon>
    </lineage>
</organism>
<evidence type="ECO:0000256" key="2">
    <source>
        <dbReference type="SAM" id="MobiDB-lite"/>
    </source>
</evidence>
<sequence length="343" mass="40672">MNRLPEGLTAALCRTVLENLQMVFADLAEEAQVKQQAMKMTMEKLMEDIRALEASKETQKEERQREREKLVAAAEAARLAEREEIQNNLSKMASQLKSITEEKEKQREKCFAIEKEKTWTLFLLEKKKEEDYEKMMTRERIIKDAANWERITRERENGTLSMVLTTAALKQRLLMELKEHAEKWMVAPGRSTKEPSTERTPVVLTTWMVREEWRKLQANKPCLNDDLQTFCTKEDITKLIFENQKLEAEIAAEYDKKRKCVMAAFLKKEEKIRAAELKQKHKLEQQMRKQLEKTQKAELKEKKRREAKEKKEAEKLARKQAKDERAETRCSRLFFWRRSSRAN</sequence>
<dbReference type="Proteomes" id="UP001591681">
    <property type="component" value="Unassembled WGS sequence"/>
</dbReference>